<proteinExistence type="predicted"/>
<dbReference type="SUPFAM" id="SSF54001">
    <property type="entry name" value="Cysteine proteinases"/>
    <property type="match status" value="1"/>
</dbReference>
<gene>
    <name evidence="1" type="ORF">BDK63_000310</name>
</gene>
<comment type="caution">
    <text evidence="1">The sequence shown here is derived from an EMBL/GenBank/DDBJ whole genome shotgun (WGS) entry which is preliminary data.</text>
</comment>
<accession>A0A7W5K088</accession>
<dbReference type="InterPro" id="IPR038765">
    <property type="entry name" value="Papain-like_cys_pep_sf"/>
</dbReference>
<evidence type="ECO:0000313" key="1">
    <source>
        <dbReference type="EMBL" id="MBB3329470.1"/>
    </source>
</evidence>
<evidence type="ECO:0000313" key="2">
    <source>
        <dbReference type="Proteomes" id="UP000553442"/>
    </source>
</evidence>
<dbReference type="RefSeq" id="WP_183329558.1">
    <property type="nucleotide sequence ID" value="NZ_JACHZF010000002.1"/>
</dbReference>
<organism evidence="1 2">
    <name type="scientific">Halomonas campaniensis</name>
    <dbReference type="NCBI Taxonomy" id="213554"/>
    <lineage>
        <taxon>Bacteria</taxon>
        <taxon>Pseudomonadati</taxon>
        <taxon>Pseudomonadota</taxon>
        <taxon>Gammaproteobacteria</taxon>
        <taxon>Oceanospirillales</taxon>
        <taxon>Halomonadaceae</taxon>
        <taxon>Halomonas</taxon>
    </lineage>
</organism>
<reference evidence="1 2" key="1">
    <citation type="submission" date="2020-08" db="EMBL/GenBank/DDBJ databases">
        <title>Genomic Encyclopedia of Archaeal and Bacterial Type Strains, Phase II (KMG-II): from individual species to whole genera.</title>
        <authorList>
            <person name="Goeker M."/>
        </authorList>
    </citation>
    <scope>NUCLEOTIDE SEQUENCE [LARGE SCALE GENOMIC DNA]</scope>
    <source>
        <strain evidence="1 2">5AG</strain>
    </source>
</reference>
<dbReference type="AlphaFoldDB" id="A0A7W5K088"/>
<dbReference type="Gene3D" id="3.90.1720.10">
    <property type="entry name" value="endopeptidase domain like (from Nostoc punctiforme)"/>
    <property type="match status" value="1"/>
</dbReference>
<evidence type="ECO:0008006" key="3">
    <source>
        <dbReference type="Google" id="ProtNLM"/>
    </source>
</evidence>
<dbReference type="InterPro" id="IPR024453">
    <property type="entry name" value="Peptidase_C92"/>
</dbReference>
<keyword evidence="2" id="KW-1185">Reference proteome</keyword>
<sequence>MSKLLERCGYRLSCWLASPRPWHRAESPPAPEALGCLQPGDVLLVEGSSRLSTVIKYLTQSSWSHAALFVGHEAASQAGGSERDCFVEADLADGVRLVGVDEFRGLPLRICRPVGLASEEVATLVRFACQRVGHRYDLRNIVDLARYLLPLPPVPAPWRRRMLELGSGDPTRAICSTLIAQSFQSVRYPILPIESWQEDEQRCVGCRRRVLRRRHHSLFTPRDFDLSPYFQIVKPALLGDFDPHRLRWEDSAERRLLARVATGPLQPAPQVLGAVDVPDRGGAGQAPA</sequence>
<dbReference type="Proteomes" id="UP000553442">
    <property type="component" value="Unassembled WGS sequence"/>
</dbReference>
<protein>
    <recommendedName>
        <fullName evidence="3">Lipo-like protein</fullName>
    </recommendedName>
</protein>
<dbReference type="EMBL" id="JACHZF010000002">
    <property type="protein sequence ID" value="MBB3329470.1"/>
    <property type="molecule type" value="Genomic_DNA"/>
</dbReference>
<name>A0A7W5K088_9GAMM</name>
<dbReference type="Pfam" id="PF05708">
    <property type="entry name" value="Peptidase_C92"/>
    <property type="match status" value="1"/>
</dbReference>